<dbReference type="GO" id="GO:0005634">
    <property type="term" value="C:nucleus"/>
    <property type="evidence" value="ECO:0007669"/>
    <property type="project" value="UniProtKB-SubCell"/>
</dbReference>
<dbReference type="InterPro" id="IPR001471">
    <property type="entry name" value="AP2/ERF_dom"/>
</dbReference>
<organism evidence="9">
    <name type="scientific">Aureococcus anophagefferens</name>
    <name type="common">Harmful bloom alga</name>
    <dbReference type="NCBI Taxonomy" id="44056"/>
    <lineage>
        <taxon>Eukaryota</taxon>
        <taxon>Sar</taxon>
        <taxon>Stramenopiles</taxon>
        <taxon>Ochrophyta</taxon>
        <taxon>Pelagophyceae</taxon>
        <taxon>Pelagomonadales</taxon>
        <taxon>Pelagomonadaceae</taxon>
        <taxon>Aureococcus</taxon>
    </lineage>
</organism>
<feature type="compositionally biased region" description="Acidic residues" evidence="6">
    <location>
        <begin position="409"/>
        <end position="418"/>
    </location>
</feature>
<dbReference type="SUPFAM" id="SSF54171">
    <property type="entry name" value="DNA-binding domain"/>
    <property type="match status" value="1"/>
</dbReference>
<dbReference type="AlphaFoldDB" id="F0Y2Y6"/>
<keyword evidence="9" id="KW-1185">Reference proteome</keyword>
<dbReference type="Gene3D" id="3.30.730.10">
    <property type="entry name" value="AP2/ERF domain"/>
    <property type="match status" value="1"/>
</dbReference>
<evidence type="ECO:0000259" key="7">
    <source>
        <dbReference type="PROSITE" id="PS51032"/>
    </source>
</evidence>
<feature type="domain" description="AP2/ERF" evidence="7">
    <location>
        <begin position="345"/>
        <end position="406"/>
    </location>
</feature>
<evidence type="ECO:0000256" key="1">
    <source>
        <dbReference type="ARBA" id="ARBA00004123"/>
    </source>
</evidence>
<evidence type="ECO:0000313" key="9">
    <source>
        <dbReference type="Proteomes" id="UP000002729"/>
    </source>
</evidence>
<feature type="compositionally biased region" description="Acidic residues" evidence="6">
    <location>
        <begin position="319"/>
        <end position="335"/>
    </location>
</feature>
<evidence type="ECO:0000256" key="6">
    <source>
        <dbReference type="SAM" id="MobiDB-lite"/>
    </source>
</evidence>
<feature type="region of interest" description="Disordered" evidence="6">
    <location>
        <begin position="392"/>
        <end position="431"/>
    </location>
</feature>
<accession>F0Y2Y6</accession>
<dbReference type="PROSITE" id="PS51032">
    <property type="entry name" value="AP2_ERF"/>
    <property type="match status" value="1"/>
</dbReference>
<proteinExistence type="predicted"/>
<reference evidence="8 9" key="1">
    <citation type="journal article" date="2011" name="Proc. Natl. Acad. Sci. U.S.A.">
        <title>Niche of harmful alga Aureococcus anophagefferens revealed through ecogenomics.</title>
        <authorList>
            <person name="Gobler C.J."/>
            <person name="Berry D.L."/>
            <person name="Dyhrman S.T."/>
            <person name="Wilhelm S.W."/>
            <person name="Salamov A."/>
            <person name="Lobanov A.V."/>
            <person name="Zhang Y."/>
            <person name="Collier J.L."/>
            <person name="Wurch L.L."/>
            <person name="Kustka A.B."/>
            <person name="Dill B.D."/>
            <person name="Shah M."/>
            <person name="VerBerkmoes N.C."/>
            <person name="Kuo A."/>
            <person name="Terry A."/>
            <person name="Pangilinan J."/>
            <person name="Lindquist E.A."/>
            <person name="Lucas S."/>
            <person name="Paulsen I.T."/>
            <person name="Hattenrath-Lehmann T.K."/>
            <person name="Talmage S.C."/>
            <person name="Walker E.A."/>
            <person name="Koch F."/>
            <person name="Burson A.M."/>
            <person name="Marcoval M.A."/>
            <person name="Tang Y.Z."/>
            <person name="Lecleir G.R."/>
            <person name="Coyne K.J."/>
            <person name="Berg G.M."/>
            <person name="Bertrand E.M."/>
            <person name="Saito M.A."/>
            <person name="Gladyshev V.N."/>
            <person name="Grigoriev I.V."/>
        </authorList>
    </citation>
    <scope>NUCLEOTIDE SEQUENCE [LARGE SCALE GENOMIC DNA]</scope>
    <source>
        <strain evidence="9">CCMP 1984</strain>
    </source>
</reference>
<comment type="subcellular location">
    <subcellularLocation>
        <location evidence="1">Nucleus</location>
    </subcellularLocation>
</comment>
<protein>
    <recommendedName>
        <fullName evidence="7">AP2/ERF domain-containing protein</fullName>
    </recommendedName>
</protein>
<dbReference type="GeneID" id="20224040"/>
<dbReference type="InterPro" id="IPR037151">
    <property type="entry name" value="AlkB-like_sf"/>
</dbReference>
<dbReference type="SMART" id="SM00380">
    <property type="entry name" value="AP2"/>
    <property type="match status" value="1"/>
</dbReference>
<feature type="region of interest" description="Disordered" evidence="6">
    <location>
        <begin position="307"/>
        <end position="344"/>
    </location>
</feature>
<dbReference type="EMBL" id="GL833124">
    <property type="protein sequence ID" value="EGB10165.1"/>
    <property type="molecule type" value="Genomic_DNA"/>
</dbReference>
<keyword evidence="4" id="KW-0804">Transcription</keyword>
<name>F0Y2Y6_AURAN</name>
<dbReference type="GO" id="GO:0003677">
    <property type="term" value="F:DNA binding"/>
    <property type="evidence" value="ECO:0007669"/>
    <property type="project" value="UniProtKB-KW"/>
</dbReference>
<dbReference type="KEGG" id="aaf:AURANDRAFT_62759"/>
<dbReference type="RefSeq" id="XP_009034989.1">
    <property type="nucleotide sequence ID" value="XM_009036741.1"/>
</dbReference>
<sequence>MLRKINPFDGVQFADVAAGAAIARDVETFLKDARVNGVCERFGSTKHQLTKMFQFRDADLPQSLLDREQRSSDGSTRLGRHGAPPACVGRLLAGVHEALPELARHYRVGWVQINDSSGADEIRGHVDRPGWGDVICTFTTARCSLTLKPDAQVRGRAPKCAATFDVPANSLYVLSGASRAFATHAVEFRGPRASVVLRFYLRDLLSLGAARPPPKLVKGAIVTARYPKGPGSSEIHAAYRSVYPAQVHEVDGDAAVLVFLESADGPPTTETVPLALICDRSTHWYRDGAAVLGTRYAPPARRVAAPAAAVAETARDDAEPAADENDDDNSESEGDESSREGGSSQYVGVYQTHNGRWYAQCKSPYHSSRHLGTFDTEEEAARAYDERARALGRPCNFPEPAAIDLTQSDGDESPETADESPPKRRRREAGS</sequence>
<evidence type="ECO:0000256" key="2">
    <source>
        <dbReference type="ARBA" id="ARBA00023015"/>
    </source>
</evidence>
<evidence type="ECO:0000256" key="5">
    <source>
        <dbReference type="ARBA" id="ARBA00023242"/>
    </source>
</evidence>
<keyword evidence="5" id="KW-0539">Nucleus</keyword>
<evidence type="ECO:0000313" key="8">
    <source>
        <dbReference type="EMBL" id="EGB10165.1"/>
    </source>
</evidence>
<dbReference type="Gene3D" id="2.60.120.590">
    <property type="entry name" value="Alpha-ketoglutarate-dependent dioxygenase AlkB-like"/>
    <property type="match status" value="1"/>
</dbReference>
<dbReference type="Proteomes" id="UP000002729">
    <property type="component" value="Unassembled WGS sequence"/>
</dbReference>
<keyword evidence="2" id="KW-0805">Transcription regulation</keyword>
<dbReference type="InterPro" id="IPR016177">
    <property type="entry name" value="DNA-bd_dom_sf"/>
</dbReference>
<dbReference type="PANTHER" id="PTHR31194:SF189">
    <property type="entry name" value="AP2_ERF DOMAIN-CONTAINING PROTEIN"/>
    <property type="match status" value="1"/>
</dbReference>
<evidence type="ECO:0000256" key="4">
    <source>
        <dbReference type="ARBA" id="ARBA00023163"/>
    </source>
</evidence>
<dbReference type="GO" id="GO:0003700">
    <property type="term" value="F:DNA-binding transcription factor activity"/>
    <property type="evidence" value="ECO:0007669"/>
    <property type="project" value="InterPro"/>
</dbReference>
<dbReference type="PANTHER" id="PTHR31194">
    <property type="entry name" value="SHN SHINE , DNA BINDING / TRANSCRIPTION FACTOR"/>
    <property type="match status" value="1"/>
</dbReference>
<dbReference type="InterPro" id="IPR050913">
    <property type="entry name" value="AP2/ERF_ERF"/>
</dbReference>
<dbReference type="InterPro" id="IPR036955">
    <property type="entry name" value="AP2/ERF_dom_sf"/>
</dbReference>
<keyword evidence="3" id="KW-0238">DNA-binding</keyword>
<dbReference type="CDD" id="cd00018">
    <property type="entry name" value="AP2"/>
    <property type="match status" value="1"/>
</dbReference>
<dbReference type="InParanoid" id="F0Y2Y6"/>
<gene>
    <name evidence="8" type="ORF">AURANDRAFT_62759</name>
</gene>
<dbReference type="eggNOG" id="ENOG502QUS5">
    <property type="taxonomic scope" value="Eukaryota"/>
</dbReference>
<evidence type="ECO:0000256" key="3">
    <source>
        <dbReference type="ARBA" id="ARBA00023125"/>
    </source>
</evidence>